<evidence type="ECO:0008006" key="5">
    <source>
        <dbReference type="Google" id="ProtNLM"/>
    </source>
</evidence>
<gene>
    <name evidence="3" type="ORF">L203_103837</name>
</gene>
<dbReference type="PANTHER" id="PTHR13349">
    <property type="entry name" value="TRANSLATION MACHINERY-ASSOCIATED PROTEIN 16"/>
    <property type="match status" value="1"/>
</dbReference>
<organism evidence="3 4">
    <name type="scientific">Cryptococcus depauperatus CBS 7841</name>
    <dbReference type="NCBI Taxonomy" id="1295531"/>
    <lineage>
        <taxon>Eukaryota</taxon>
        <taxon>Fungi</taxon>
        <taxon>Dikarya</taxon>
        <taxon>Basidiomycota</taxon>
        <taxon>Agaricomycotina</taxon>
        <taxon>Tremellomycetes</taxon>
        <taxon>Tremellales</taxon>
        <taxon>Cryptococcaceae</taxon>
        <taxon>Cryptococcus</taxon>
    </lineage>
</organism>
<evidence type="ECO:0000313" key="3">
    <source>
        <dbReference type="EMBL" id="WVN88626.1"/>
    </source>
</evidence>
<protein>
    <recommendedName>
        <fullName evidence="5">Translation machinery-associated protein 16</fullName>
    </recommendedName>
</protein>
<dbReference type="InterPro" id="IPR038356">
    <property type="entry name" value="Tma16_sf"/>
</dbReference>
<dbReference type="RefSeq" id="XP_066069326.1">
    <property type="nucleotide sequence ID" value="XM_066213229.1"/>
</dbReference>
<accession>A0AAJ8JUB3</accession>
<evidence type="ECO:0000256" key="2">
    <source>
        <dbReference type="SAM" id="MobiDB-lite"/>
    </source>
</evidence>
<sequence length="240" mass="27340">MPSNRKLTKKTIKGKEGLHPGSRKAAQLTRVQLRIEKLKSEGKVRKDQKSVKLQRPLFFIYSLSSQNPITLESLKALITEVYLKRHDNRIAELTAERRAGRPKPKELSDLEEEKRRETSEYETGMEVPDLTHAPTSHLIYSWIESDININHARLDLLRHIRVGPNMDTILTKGGNAEKMGLAGVEVTTKWKKPCKSKLVSAGLTTKIPSSSHPQHTPMSGLVDERPNLGSDYFHWLYQSW</sequence>
<reference evidence="3" key="1">
    <citation type="submission" date="2016-06" db="EMBL/GenBank/DDBJ databases">
        <authorList>
            <person name="Cuomo C."/>
            <person name="Litvintseva A."/>
            <person name="Heitman J."/>
            <person name="Chen Y."/>
            <person name="Sun S."/>
            <person name="Springer D."/>
            <person name="Dromer F."/>
            <person name="Young S."/>
            <person name="Zeng Q."/>
            <person name="Chapman S."/>
            <person name="Gujja S."/>
            <person name="Saif S."/>
            <person name="Birren B."/>
        </authorList>
    </citation>
    <scope>NUCLEOTIDE SEQUENCE</scope>
    <source>
        <strain evidence="3">CBS 7841</strain>
    </source>
</reference>
<evidence type="ECO:0000256" key="1">
    <source>
        <dbReference type="ARBA" id="ARBA00034127"/>
    </source>
</evidence>
<keyword evidence="4" id="KW-1185">Reference proteome</keyword>
<dbReference type="Pfam" id="PF11176">
    <property type="entry name" value="Tma16"/>
    <property type="match status" value="1"/>
</dbReference>
<dbReference type="EMBL" id="CP143787">
    <property type="protein sequence ID" value="WVN88626.1"/>
    <property type="molecule type" value="Genomic_DNA"/>
</dbReference>
<dbReference type="GeneID" id="91088047"/>
<evidence type="ECO:0000313" key="4">
    <source>
        <dbReference type="Proteomes" id="UP000094043"/>
    </source>
</evidence>
<feature type="region of interest" description="Disordered" evidence="2">
    <location>
        <begin position="1"/>
        <end position="26"/>
    </location>
</feature>
<dbReference type="Gene3D" id="1.20.1440.170">
    <property type="entry name" value="Translation machinery-associated protein 16-like"/>
    <property type="match status" value="1"/>
</dbReference>
<reference evidence="3" key="3">
    <citation type="submission" date="2024-01" db="EMBL/GenBank/DDBJ databases">
        <authorList>
            <person name="Coelho M.A."/>
            <person name="David-Palma M."/>
            <person name="Shea T."/>
            <person name="Sun S."/>
            <person name="Cuomo C.A."/>
            <person name="Heitman J."/>
        </authorList>
    </citation>
    <scope>NUCLEOTIDE SEQUENCE</scope>
    <source>
        <strain evidence="3">CBS 7841</strain>
    </source>
</reference>
<dbReference type="AlphaFoldDB" id="A0AAJ8JUB3"/>
<feature type="region of interest" description="Disordered" evidence="2">
    <location>
        <begin position="94"/>
        <end position="123"/>
    </location>
</feature>
<dbReference type="PANTHER" id="PTHR13349:SF2">
    <property type="entry name" value="TRANSLATION MACHINERY-ASSOCIATED PROTEIN 16"/>
    <property type="match status" value="1"/>
</dbReference>
<feature type="compositionally biased region" description="Basic residues" evidence="2">
    <location>
        <begin position="1"/>
        <end position="12"/>
    </location>
</feature>
<dbReference type="GO" id="GO:0005634">
    <property type="term" value="C:nucleus"/>
    <property type="evidence" value="ECO:0007669"/>
    <property type="project" value="TreeGrafter"/>
</dbReference>
<reference evidence="3" key="2">
    <citation type="journal article" date="2022" name="Elife">
        <title>Obligate sexual reproduction of a homothallic fungus closely related to the Cryptococcus pathogenic species complex.</title>
        <authorList>
            <person name="Passer A.R."/>
            <person name="Clancey S.A."/>
            <person name="Shea T."/>
            <person name="David-Palma M."/>
            <person name="Averette A.F."/>
            <person name="Boekhout T."/>
            <person name="Porcel B.M."/>
            <person name="Nowrousian M."/>
            <person name="Cuomo C.A."/>
            <person name="Sun S."/>
            <person name="Heitman J."/>
            <person name="Coelho M.A."/>
        </authorList>
    </citation>
    <scope>NUCLEOTIDE SEQUENCE</scope>
    <source>
        <strain evidence="3">CBS 7841</strain>
    </source>
</reference>
<comment type="similarity">
    <text evidence="1">Belongs to the TMA16 family.</text>
</comment>
<dbReference type="KEGG" id="cdep:91088047"/>
<dbReference type="InterPro" id="IPR021346">
    <property type="entry name" value="Tma16"/>
</dbReference>
<proteinExistence type="inferred from homology"/>
<dbReference type="Proteomes" id="UP000094043">
    <property type="component" value="Chromosome 4"/>
</dbReference>
<feature type="compositionally biased region" description="Basic and acidic residues" evidence="2">
    <location>
        <begin position="94"/>
        <end position="119"/>
    </location>
</feature>
<name>A0AAJ8JUB3_9TREE</name>